<evidence type="ECO:0000313" key="2">
    <source>
        <dbReference type="EMBL" id="USW59526.1"/>
    </source>
</evidence>
<evidence type="ECO:0000256" key="1">
    <source>
        <dbReference type="SAM" id="MobiDB-lite"/>
    </source>
</evidence>
<feature type="compositionally biased region" description="Low complexity" evidence="1">
    <location>
        <begin position="479"/>
        <end position="524"/>
    </location>
</feature>
<feature type="compositionally biased region" description="Pro residues" evidence="1">
    <location>
        <begin position="422"/>
        <end position="431"/>
    </location>
</feature>
<feature type="region of interest" description="Disordered" evidence="1">
    <location>
        <begin position="193"/>
        <end position="525"/>
    </location>
</feature>
<evidence type="ECO:0000313" key="3">
    <source>
        <dbReference type="Proteomes" id="UP001056384"/>
    </source>
</evidence>
<feature type="compositionally biased region" description="Low complexity" evidence="1">
    <location>
        <begin position="290"/>
        <end position="304"/>
    </location>
</feature>
<dbReference type="EMBL" id="CP099429">
    <property type="protein sequence ID" value="USW59526.1"/>
    <property type="molecule type" value="Genomic_DNA"/>
</dbReference>
<keyword evidence="3" id="KW-1185">Reference proteome</keyword>
<feature type="compositionally biased region" description="Low complexity" evidence="1">
    <location>
        <begin position="75"/>
        <end position="89"/>
    </location>
</feature>
<reference evidence="2" key="1">
    <citation type="submission" date="2022-06" db="EMBL/GenBank/DDBJ databases">
        <title>Complete genome sequences of two strains of the flax pathogen Septoria linicola.</title>
        <authorList>
            <person name="Lapalu N."/>
            <person name="Simon A."/>
            <person name="Demenou B."/>
            <person name="Paumier D."/>
            <person name="Guillot M.-P."/>
            <person name="Gout L."/>
            <person name="Valade R."/>
        </authorList>
    </citation>
    <scope>NUCLEOTIDE SEQUENCE</scope>
    <source>
        <strain evidence="2">SE15195</strain>
    </source>
</reference>
<dbReference type="Proteomes" id="UP001056384">
    <property type="component" value="Chromosome 12"/>
</dbReference>
<proteinExistence type="predicted"/>
<feature type="compositionally biased region" description="Low complexity" evidence="1">
    <location>
        <begin position="193"/>
        <end position="212"/>
    </location>
</feature>
<feature type="compositionally biased region" description="Polar residues" evidence="1">
    <location>
        <begin position="349"/>
        <end position="377"/>
    </location>
</feature>
<sequence length="625" mass="65174">MVNKLQKRNPSQDRGLTDGSDTDTMQPKKERGRLGGIFRRKEKPTTAQSSNASSDVLQQSSTTGTNPSSDLLAPNTNTTSNGNTHSSSTVPTVMSPMSGPVHDSAYASSDAPSNSRSDMSNNIVPVHNDGQIEGVAKDRNLAVNETTGDVLDEDTGEIVSTVTTTTTTTTTTTLVRGRDGKKELRTNVNTVPVGSTTTAAATSAAPVPTPAAISGRPRDGSTVSEMPADPAPVRSSMDAPAPLSTTATRGHTPPAPTPLQTSNTSLIPDAPNVPAKSPKRSSREYERPSIETVEPVPSSPVVGSNFGANFSYPNRSANPSPPNNAPATLPPAPEDARPVPPFSQEPTRHSPSSGFKAWSQEQGPQSGFGQGIAQPQPQHAAPVRPSQELRRNSSSGNLRQWSQSQHPALGLSQPQAQHSQPAPFPPPPRPTGPQSYPHGPDDYRDYTAAPPPGPGNGSIFSPSAASFSHLGSQHEGYHYGYSPGPPSSYGGLSTIESMSETSSVAPSASASQAPSATPSAPTSTFGSLKAAAKGIHGVGETLRGTLNNEIDTRFPRKNAEKAAIANAKNQAALDRGQTEMAGLRPYENVTRHDGSTIGGGSTTSSSGGRHWGLRREHSIPRKPVG</sequence>
<accession>A0A9Q9B9I0</accession>
<feature type="region of interest" description="Disordered" evidence="1">
    <location>
        <begin position="1"/>
        <end position="122"/>
    </location>
</feature>
<feature type="compositionally biased region" description="Polar residues" evidence="1">
    <location>
        <begin position="458"/>
        <end position="471"/>
    </location>
</feature>
<feature type="compositionally biased region" description="Polar residues" evidence="1">
    <location>
        <begin position="106"/>
        <end position="122"/>
    </location>
</feature>
<protein>
    <submittedName>
        <fullName evidence="2">Uncharacterized protein</fullName>
    </submittedName>
</protein>
<feature type="compositionally biased region" description="Low complexity" evidence="1">
    <location>
        <begin position="412"/>
        <end position="421"/>
    </location>
</feature>
<dbReference type="AlphaFoldDB" id="A0A9Q9B9I0"/>
<feature type="compositionally biased region" description="Pro residues" evidence="1">
    <location>
        <begin position="319"/>
        <end position="343"/>
    </location>
</feature>
<feature type="compositionally biased region" description="Polar residues" evidence="1">
    <location>
        <begin position="45"/>
        <end position="69"/>
    </location>
</feature>
<gene>
    <name evidence="2" type="ORF">Slin15195_G128450</name>
</gene>
<feature type="compositionally biased region" description="Polar residues" evidence="1">
    <location>
        <begin position="392"/>
        <end position="406"/>
    </location>
</feature>
<organism evidence="2 3">
    <name type="scientific">Septoria linicola</name>
    <dbReference type="NCBI Taxonomy" id="215465"/>
    <lineage>
        <taxon>Eukaryota</taxon>
        <taxon>Fungi</taxon>
        <taxon>Dikarya</taxon>
        <taxon>Ascomycota</taxon>
        <taxon>Pezizomycotina</taxon>
        <taxon>Dothideomycetes</taxon>
        <taxon>Dothideomycetidae</taxon>
        <taxon>Mycosphaerellales</taxon>
        <taxon>Mycosphaerellaceae</taxon>
        <taxon>Septoria</taxon>
    </lineage>
</organism>
<name>A0A9Q9B9I0_9PEZI</name>
<feature type="region of interest" description="Disordered" evidence="1">
    <location>
        <begin position="587"/>
        <end position="625"/>
    </location>
</feature>